<reference evidence="2 3" key="1">
    <citation type="submission" date="2016-01" db="EMBL/GenBank/DDBJ databases">
        <title>Genome sequence of the yeast Holleya sinecauda.</title>
        <authorList>
            <person name="Dietrich F.S."/>
        </authorList>
    </citation>
    <scope>NUCLEOTIDE SEQUENCE [LARGE SCALE GENOMIC DNA]</scope>
    <source>
        <strain evidence="2 3">ATCC 58844</strain>
    </source>
</reference>
<proteinExistence type="predicted"/>
<dbReference type="RefSeq" id="XP_017988953.1">
    <property type="nucleotide sequence ID" value="XM_018133464.1"/>
</dbReference>
<dbReference type="EMBL" id="CP014246">
    <property type="protein sequence ID" value="AMD21957.1"/>
    <property type="molecule type" value="Genomic_DNA"/>
</dbReference>
<evidence type="ECO:0000313" key="3">
    <source>
        <dbReference type="Proteomes" id="UP000243052"/>
    </source>
</evidence>
<dbReference type="PANTHER" id="PTHR28186">
    <property type="entry name" value="MEIOTICALLY UP-REGULATED GENE 9 PROTEIN"/>
    <property type="match status" value="1"/>
</dbReference>
<keyword evidence="3" id="KW-1185">Reference proteome</keyword>
<feature type="compositionally biased region" description="Basic residues" evidence="1">
    <location>
        <begin position="160"/>
        <end position="171"/>
    </location>
</feature>
<name>A0A0X8HV01_9SACH</name>
<organism evidence="2 3">
    <name type="scientific">Eremothecium sinecaudum</name>
    <dbReference type="NCBI Taxonomy" id="45286"/>
    <lineage>
        <taxon>Eukaryota</taxon>
        <taxon>Fungi</taxon>
        <taxon>Dikarya</taxon>
        <taxon>Ascomycota</taxon>
        <taxon>Saccharomycotina</taxon>
        <taxon>Saccharomycetes</taxon>
        <taxon>Saccharomycetales</taxon>
        <taxon>Saccharomycetaceae</taxon>
        <taxon>Eremothecium</taxon>
    </lineage>
</organism>
<feature type="region of interest" description="Disordered" evidence="1">
    <location>
        <begin position="1"/>
        <end position="21"/>
    </location>
</feature>
<evidence type="ECO:0000256" key="1">
    <source>
        <dbReference type="SAM" id="MobiDB-lite"/>
    </source>
</evidence>
<feature type="compositionally biased region" description="Basic residues" evidence="1">
    <location>
        <begin position="1"/>
        <end position="15"/>
    </location>
</feature>
<feature type="region of interest" description="Disordered" evidence="1">
    <location>
        <begin position="150"/>
        <end position="171"/>
    </location>
</feature>
<sequence length="171" mass="19349">MGLLGKKKSTPQRKLTKADHDAAKIHTSSLKAPILQAVNEAQPFEQAAQTFHNNATREGYATKGLRDVFGKTIITPDISNPTRERDERPLDTIRSFEYAISGDIRWAEQLETERYGFRVRPEFVEYSAGNNRPASRADDLEQGVYDYRTVAPGVGQGNSSRHHHQKSFTRY</sequence>
<accession>A0A0X8HV01</accession>
<dbReference type="Proteomes" id="UP000243052">
    <property type="component" value="Chromosome vi"/>
</dbReference>
<dbReference type="PANTHER" id="PTHR28186:SF1">
    <property type="entry name" value="MEIOTICALLY UP-REGULATED GENE 9 PROTEIN"/>
    <property type="match status" value="1"/>
</dbReference>
<dbReference type="AlphaFoldDB" id="A0A0X8HV01"/>
<evidence type="ECO:0000313" key="2">
    <source>
        <dbReference type="EMBL" id="AMD21957.1"/>
    </source>
</evidence>
<dbReference type="InterPro" id="IPR018809">
    <property type="entry name" value="DUF2406"/>
</dbReference>
<dbReference type="OrthoDB" id="5330253at2759"/>
<protein>
    <submittedName>
        <fullName evidence="2">HFR102Cp</fullName>
    </submittedName>
</protein>
<gene>
    <name evidence="2" type="ORF">AW171_hschr63956</name>
</gene>
<dbReference type="GeneID" id="28725281"/>
<dbReference type="Pfam" id="PF10295">
    <property type="entry name" value="DUF2406"/>
    <property type="match status" value="1"/>
</dbReference>